<dbReference type="GO" id="GO:0006508">
    <property type="term" value="P:proteolysis"/>
    <property type="evidence" value="ECO:0007669"/>
    <property type="project" value="UniProtKB-KW"/>
</dbReference>
<dbReference type="SUPFAM" id="SSF55486">
    <property type="entry name" value="Metalloproteases ('zincins'), catalytic domain"/>
    <property type="match status" value="1"/>
</dbReference>
<dbReference type="GO" id="GO:0008233">
    <property type="term" value="F:peptidase activity"/>
    <property type="evidence" value="ECO:0007669"/>
    <property type="project" value="UniProtKB-KW"/>
</dbReference>
<organism evidence="3 4">
    <name type="scientific">Brumicola pallidula DSM 14239 = ACAM 615</name>
    <dbReference type="NCBI Taxonomy" id="1121922"/>
    <lineage>
        <taxon>Bacteria</taxon>
        <taxon>Pseudomonadati</taxon>
        <taxon>Pseudomonadota</taxon>
        <taxon>Gammaproteobacteria</taxon>
        <taxon>Alteromonadales</taxon>
        <taxon>Alteromonadaceae</taxon>
        <taxon>Brumicola</taxon>
    </lineage>
</organism>
<dbReference type="InterPro" id="IPR024191">
    <property type="entry name" value="Peptidase_M61"/>
</dbReference>
<evidence type="ECO:0000259" key="2">
    <source>
        <dbReference type="Pfam" id="PF17899"/>
    </source>
</evidence>
<keyword evidence="4" id="KW-1185">Reference proteome</keyword>
<feature type="domain" description="Peptidase M61 N-terminal" evidence="2">
    <location>
        <begin position="6"/>
        <end position="182"/>
    </location>
</feature>
<name>K6ZXX7_9ALTE</name>
<evidence type="ECO:0000259" key="1">
    <source>
        <dbReference type="Pfam" id="PF05299"/>
    </source>
</evidence>
<dbReference type="AlphaFoldDB" id="K6ZXX7"/>
<evidence type="ECO:0000313" key="3">
    <source>
        <dbReference type="EMBL" id="GAC28170.1"/>
    </source>
</evidence>
<dbReference type="PIRSF" id="PIRSF016493">
    <property type="entry name" value="Glycyl_aminpptds"/>
    <property type="match status" value="1"/>
</dbReference>
<dbReference type="Gene3D" id="2.30.42.10">
    <property type="match status" value="1"/>
</dbReference>
<comment type="caution">
    <text evidence="3">The sequence shown here is derived from an EMBL/GenBank/DDBJ whole genome shotgun (WGS) entry which is preliminary data.</text>
</comment>
<dbReference type="OrthoDB" id="9778516at2"/>
<keyword evidence="3" id="KW-0645">Protease</keyword>
<proteinExistence type="predicted"/>
<dbReference type="Proteomes" id="UP000006251">
    <property type="component" value="Unassembled WGS sequence"/>
</dbReference>
<keyword evidence="3" id="KW-0378">Hydrolase</keyword>
<dbReference type="STRING" id="1121922.GCA_000428905_00611"/>
<dbReference type="SUPFAM" id="SSF50156">
    <property type="entry name" value="PDZ domain-like"/>
    <property type="match status" value="1"/>
</dbReference>
<feature type="domain" description="Peptidase M61 catalytic" evidence="1">
    <location>
        <begin position="279"/>
        <end position="395"/>
    </location>
</feature>
<dbReference type="Gene3D" id="1.10.390.10">
    <property type="entry name" value="Neutral Protease Domain 2"/>
    <property type="match status" value="1"/>
</dbReference>
<dbReference type="Gene3D" id="2.60.40.3650">
    <property type="match status" value="1"/>
</dbReference>
<dbReference type="InterPro" id="IPR036034">
    <property type="entry name" value="PDZ_sf"/>
</dbReference>
<protein>
    <submittedName>
        <fullName evidence="3">Protease, putative</fullName>
    </submittedName>
</protein>
<dbReference type="InterPro" id="IPR027268">
    <property type="entry name" value="Peptidase_M4/M1_CTD_sf"/>
</dbReference>
<accession>K6ZXX7</accession>
<evidence type="ECO:0000313" key="4">
    <source>
        <dbReference type="Proteomes" id="UP000006251"/>
    </source>
</evidence>
<reference evidence="4" key="1">
    <citation type="journal article" date="2014" name="Environ. Microbiol.">
        <title>Comparative genomics of the marine bacterial genus Glaciecola reveals the high degree of genomic diversity and genomic characteristic for cold adaptation.</title>
        <authorList>
            <person name="Qin Q.L."/>
            <person name="Xie B.B."/>
            <person name="Yu Y."/>
            <person name="Shu Y.L."/>
            <person name="Rong J.C."/>
            <person name="Zhang Y.J."/>
            <person name="Zhao D.L."/>
            <person name="Chen X.L."/>
            <person name="Zhang X.Y."/>
            <person name="Chen B."/>
            <person name="Zhou B.C."/>
            <person name="Zhang Y.Z."/>
        </authorList>
    </citation>
    <scope>NUCLEOTIDE SEQUENCE [LARGE SCALE GENOMIC DNA]</scope>
    <source>
        <strain evidence="4">ACAM 615</strain>
    </source>
</reference>
<dbReference type="Pfam" id="PF05299">
    <property type="entry name" value="Peptidase_M61"/>
    <property type="match status" value="1"/>
</dbReference>
<dbReference type="Pfam" id="PF17899">
    <property type="entry name" value="Peptidase_M61_N"/>
    <property type="match status" value="1"/>
</dbReference>
<dbReference type="InterPro" id="IPR007963">
    <property type="entry name" value="Peptidase_M61_catalytic"/>
</dbReference>
<dbReference type="InterPro" id="IPR040756">
    <property type="entry name" value="Peptidase_M61_N"/>
</dbReference>
<sequence>MTDTLTYHIVPENLAEHVFNVKISIPASQHDVIHLSLPAWMPGSYMIRDFCQNIHQLEALSPTNEKQLISQIDKQTWLVRNAASGLEIRYQVYAFDLSVRGAYLFDEYAFFNGTSTFLEVKEFTENSTVPISVQIVNNQLARNWQMCTSLKQQSVVESQGHATHYFSCDDYQELIDHPVLLGVVEKHTFEIAGTRFHLVFSGKTEADVERICNDLKPICKHHLDLFNGLPEKDYWFITLLCEAGFGGLEHRASTALMFPRFHLPMRCESDIIPEQYQQFLSLCSHELFHAWNVKRIKPEIMISPDLSSEQYMEQLWIFEGFTSLYDDLSLARTKLINAQRYAEILGENMTRMNRTQGRHKQTVTQSSFEAWSKFYKQDAGSHNHIVSYYTKGTIIALALDITLRQLSNNRYSLDQLMQLLWSQYGQTNTGTANDVIQTLCKEHFNIDISGFLNIAIYTTMDLPIDTMVQSIGLTLNLRSRTSVDDKGGKASKETFKHAFGASYKDQGSGVVLQTMSDGSPIVQAGAQIGDVMIAMGQWQVNSGNLQRLLDNQQTSTVEITLLRQGRIIKGTLPIQSAIYDTVYFTIQNPILFDAWIAGTVTL</sequence>
<dbReference type="EMBL" id="BAEQ01000023">
    <property type="protein sequence ID" value="GAC28170.1"/>
    <property type="molecule type" value="Genomic_DNA"/>
</dbReference>
<gene>
    <name evidence="3" type="ORF">GPAL_1297</name>
</gene>
<dbReference type="RefSeq" id="WP_006010159.1">
    <property type="nucleotide sequence ID" value="NZ_BAEQ01000023.1"/>
</dbReference>